<feature type="compositionally biased region" description="Basic and acidic residues" evidence="1">
    <location>
        <begin position="1"/>
        <end position="11"/>
    </location>
</feature>
<proteinExistence type="predicted"/>
<organism evidence="2 3">
    <name type="scientific">Nostocoides jenkinsii Ben 74</name>
    <dbReference type="NCBI Taxonomy" id="1193518"/>
    <lineage>
        <taxon>Bacteria</taxon>
        <taxon>Bacillati</taxon>
        <taxon>Actinomycetota</taxon>
        <taxon>Actinomycetes</taxon>
        <taxon>Micrococcales</taxon>
        <taxon>Intrasporangiaceae</taxon>
        <taxon>Nostocoides</taxon>
    </lineage>
</organism>
<evidence type="ECO:0000256" key="1">
    <source>
        <dbReference type="SAM" id="MobiDB-lite"/>
    </source>
</evidence>
<evidence type="ECO:0000313" key="2">
    <source>
        <dbReference type="EMBL" id="CCI53015.1"/>
    </source>
</evidence>
<reference evidence="2 3" key="1">
    <citation type="journal article" date="2013" name="ISME J.">
        <title>A metabolic model for members of the genus Tetrasphaera involved in enhanced biological phosphorus removal.</title>
        <authorList>
            <person name="Kristiansen R."/>
            <person name="Nguyen H.T.T."/>
            <person name="Saunders A.M."/>
            <person name="Nielsen J.L."/>
            <person name="Wimmer R."/>
            <person name="Le V.Q."/>
            <person name="McIlroy S.J."/>
            <person name="Petrovski S."/>
            <person name="Seviour R.J."/>
            <person name="Calteau A."/>
            <person name="Nielsen K.L."/>
            <person name="Nielsen P.H."/>
        </authorList>
    </citation>
    <scope>NUCLEOTIDE SEQUENCE [LARGE SCALE GENOMIC DNA]</scope>
    <source>
        <strain evidence="2 3">Ben 74</strain>
    </source>
</reference>
<name>A0A077MAY6_9MICO</name>
<sequence length="99" mass="10833">MGSRTARDAHLLGRRQGGGDSTRRARRRRPLRQRRGLRIAIADWLDAAAADEWAHGPHCLTPCEDCDDDPRAAHVRRALAVATVVLAASGTESLRSETP</sequence>
<evidence type="ECO:0000313" key="3">
    <source>
        <dbReference type="Proteomes" id="UP000035720"/>
    </source>
</evidence>
<dbReference type="STRING" id="1193518.BN13_280012"/>
<dbReference type="AlphaFoldDB" id="A0A077MAY6"/>
<accession>A0A077MAY6</accession>
<gene>
    <name evidence="2" type="ORF">BN13_280012</name>
</gene>
<protein>
    <submittedName>
        <fullName evidence="2">Uncharacterized protein</fullName>
    </submittedName>
</protein>
<dbReference type="Proteomes" id="UP000035720">
    <property type="component" value="Unassembled WGS sequence"/>
</dbReference>
<keyword evidence="3" id="KW-1185">Reference proteome</keyword>
<feature type="region of interest" description="Disordered" evidence="1">
    <location>
        <begin position="1"/>
        <end position="32"/>
    </location>
</feature>
<dbReference type="EMBL" id="CAJC01000137">
    <property type="protein sequence ID" value="CCI53015.1"/>
    <property type="molecule type" value="Genomic_DNA"/>
</dbReference>
<comment type="caution">
    <text evidence="2">The sequence shown here is derived from an EMBL/GenBank/DDBJ whole genome shotgun (WGS) entry which is preliminary data.</text>
</comment>